<gene>
    <name evidence="11" type="ORF">GCM10009107_43890</name>
</gene>
<dbReference type="EMBL" id="BAAAEW010000026">
    <property type="protein sequence ID" value="GAA0760865.1"/>
    <property type="molecule type" value="Genomic_DNA"/>
</dbReference>
<sequence length="403" mass="43714">MTRPSLALLLALLLGAITLSLRLAAAPAASATPYGRKLDVPALTEIGRALFFDPSLSASGRVACASCHDPRFAFGPPNDLAVQLAGRDGRMPGLRAGPSLRYLQTLPPFSEHFFDNDGDDSVDAGPTGGHTWDGRASSGREQARLPLLSPLEMANASAAEVAAKLRHGAQAARLKQVFGEEAMADDARAFDAALLALEVFQQSPAEFYPYSSRYDEVLRGKAQLTAQEARGLALFNDPAKGNCAACHLSQKTPDGAFPLFTDFGLIALGVPRNRTLPANADPRFFDLGLCGPLRTDFQDRPAYCGLFRTPSLRNVALRRSFFHNGQFHTLDEVLRFYARRDTHPAEFYPPGQKFDDLPPAFHGNVNTEPPFDRHVGDKPALDDAEIAAIVAFLQTLTDADLRR</sequence>
<keyword evidence="3 7" id="KW-0479">Metal-binding</keyword>
<comment type="caution">
    <text evidence="11">The sequence shown here is derived from an EMBL/GenBank/DDBJ whole genome shotgun (WGS) entry which is preliminary data.</text>
</comment>
<keyword evidence="2 7" id="KW-0349">Heme</keyword>
<dbReference type="PANTHER" id="PTHR30600">
    <property type="entry name" value="CYTOCHROME C PEROXIDASE-RELATED"/>
    <property type="match status" value="1"/>
</dbReference>
<name>A0ABN1KB19_9BURK</name>
<dbReference type="InterPro" id="IPR036909">
    <property type="entry name" value="Cyt_c-like_dom_sf"/>
</dbReference>
<dbReference type="Gene3D" id="1.10.760.10">
    <property type="entry name" value="Cytochrome c-like domain"/>
    <property type="match status" value="2"/>
</dbReference>
<accession>A0ABN1KB19</accession>
<feature type="chain" id="PRO_5045516086" evidence="9">
    <location>
        <begin position="32"/>
        <end position="403"/>
    </location>
</feature>
<dbReference type="Proteomes" id="UP001500279">
    <property type="component" value="Unassembled WGS sequence"/>
</dbReference>
<evidence type="ECO:0000313" key="12">
    <source>
        <dbReference type="Proteomes" id="UP001500279"/>
    </source>
</evidence>
<dbReference type="PROSITE" id="PS51007">
    <property type="entry name" value="CYTC"/>
    <property type="match status" value="2"/>
</dbReference>
<keyword evidence="6 7" id="KW-0408">Iron</keyword>
<evidence type="ECO:0000256" key="5">
    <source>
        <dbReference type="ARBA" id="ARBA00023002"/>
    </source>
</evidence>
<evidence type="ECO:0000256" key="2">
    <source>
        <dbReference type="ARBA" id="ARBA00022617"/>
    </source>
</evidence>
<evidence type="ECO:0000313" key="11">
    <source>
        <dbReference type="EMBL" id="GAA0760865.1"/>
    </source>
</evidence>
<keyword evidence="5" id="KW-0560">Oxidoreductase</keyword>
<evidence type="ECO:0000256" key="1">
    <source>
        <dbReference type="ARBA" id="ARBA00004196"/>
    </source>
</evidence>
<dbReference type="GO" id="GO:0004601">
    <property type="term" value="F:peroxidase activity"/>
    <property type="evidence" value="ECO:0007669"/>
    <property type="project" value="UniProtKB-KW"/>
</dbReference>
<dbReference type="SUPFAM" id="SSF46626">
    <property type="entry name" value="Cytochrome c"/>
    <property type="match status" value="2"/>
</dbReference>
<proteinExistence type="predicted"/>
<feature type="domain" description="Cytochrome c" evidence="10">
    <location>
        <begin position="42"/>
        <end position="198"/>
    </location>
</feature>
<evidence type="ECO:0000256" key="3">
    <source>
        <dbReference type="ARBA" id="ARBA00022723"/>
    </source>
</evidence>
<dbReference type="RefSeq" id="WP_231012931.1">
    <property type="nucleotide sequence ID" value="NZ_BAAAEW010000026.1"/>
</dbReference>
<evidence type="ECO:0000259" key="10">
    <source>
        <dbReference type="PROSITE" id="PS51007"/>
    </source>
</evidence>
<dbReference type="InterPro" id="IPR009056">
    <property type="entry name" value="Cyt_c-like_dom"/>
</dbReference>
<feature type="domain" description="Cytochrome c" evidence="10">
    <location>
        <begin position="226"/>
        <end position="397"/>
    </location>
</feature>
<dbReference type="InterPro" id="IPR051395">
    <property type="entry name" value="Cytochrome_c_Peroxidase/MauG"/>
</dbReference>
<feature type="region of interest" description="Disordered" evidence="8">
    <location>
        <begin position="114"/>
        <end position="140"/>
    </location>
</feature>
<evidence type="ECO:0000256" key="9">
    <source>
        <dbReference type="SAM" id="SignalP"/>
    </source>
</evidence>
<keyword evidence="12" id="KW-1185">Reference proteome</keyword>
<evidence type="ECO:0000256" key="4">
    <source>
        <dbReference type="ARBA" id="ARBA00022729"/>
    </source>
</evidence>
<evidence type="ECO:0000256" key="8">
    <source>
        <dbReference type="SAM" id="MobiDB-lite"/>
    </source>
</evidence>
<protein>
    <submittedName>
        <fullName evidence="11">Cytochrome c peroxidase</fullName>
    </submittedName>
</protein>
<keyword evidence="4 9" id="KW-0732">Signal</keyword>
<evidence type="ECO:0000256" key="6">
    <source>
        <dbReference type="ARBA" id="ARBA00023004"/>
    </source>
</evidence>
<reference evidence="11 12" key="1">
    <citation type="journal article" date="2019" name="Int. J. Syst. Evol. Microbiol.">
        <title>The Global Catalogue of Microorganisms (GCM) 10K type strain sequencing project: providing services to taxonomists for standard genome sequencing and annotation.</title>
        <authorList>
            <consortium name="The Broad Institute Genomics Platform"/>
            <consortium name="The Broad Institute Genome Sequencing Center for Infectious Disease"/>
            <person name="Wu L."/>
            <person name="Ma J."/>
        </authorList>
    </citation>
    <scope>NUCLEOTIDE SEQUENCE [LARGE SCALE GENOMIC DNA]</scope>
    <source>
        <strain evidence="11 12">JCM 15503</strain>
    </source>
</reference>
<dbReference type="PANTHER" id="PTHR30600:SF10">
    <property type="entry name" value="BLL6722 PROTEIN"/>
    <property type="match status" value="1"/>
</dbReference>
<comment type="subcellular location">
    <subcellularLocation>
        <location evidence="1">Cell envelope</location>
    </subcellularLocation>
</comment>
<organism evidence="11 12">
    <name type="scientific">Ideonella azotifigens</name>
    <dbReference type="NCBI Taxonomy" id="513160"/>
    <lineage>
        <taxon>Bacteria</taxon>
        <taxon>Pseudomonadati</taxon>
        <taxon>Pseudomonadota</taxon>
        <taxon>Betaproteobacteria</taxon>
        <taxon>Burkholderiales</taxon>
        <taxon>Sphaerotilaceae</taxon>
        <taxon>Ideonella</taxon>
    </lineage>
</organism>
<evidence type="ECO:0000256" key="7">
    <source>
        <dbReference type="PROSITE-ProRule" id="PRU00433"/>
    </source>
</evidence>
<dbReference type="InterPro" id="IPR004852">
    <property type="entry name" value="Di-haem_cyt_c_peroxidsae"/>
</dbReference>
<dbReference type="Pfam" id="PF03150">
    <property type="entry name" value="CCP_MauG"/>
    <property type="match status" value="1"/>
</dbReference>
<keyword evidence="11" id="KW-0575">Peroxidase</keyword>
<feature type="signal peptide" evidence="9">
    <location>
        <begin position="1"/>
        <end position="31"/>
    </location>
</feature>